<name>A0A9Q1GMU2_9CARY</name>
<gene>
    <name evidence="1" type="ORF">Cgig2_013807</name>
</gene>
<sequence>MRNRGRENAPPLLYGGTQQVMTTKRVNPITIPTIIFDRREGCSFTSPYNGSMVVELKVVNALDYLKKLKHPRTDIVPLVHSILRFGGQEVGPVGVIYLALRFGNKTNFRNLEVDFPVVDIPVAYHVVLGCPTLHKVKAFIAPYLLKIQYEADDGSIGKIFGDR</sequence>
<dbReference type="EMBL" id="JAKOGI010002479">
    <property type="protein sequence ID" value="KAJ8421905.1"/>
    <property type="molecule type" value="Genomic_DNA"/>
</dbReference>
<dbReference type="AlphaFoldDB" id="A0A9Q1GMU2"/>
<dbReference type="PANTHER" id="PTHR33240">
    <property type="entry name" value="OS08G0508500 PROTEIN"/>
    <property type="match status" value="1"/>
</dbReference>
<accession>A0A9Q1GMU2</accession>
<keyword evidence="2" id="KW-1185">Reference proteome</keyword>
<proteinExistence type="predicted"/>
<organism evidence="1 2">
    <name type="scientific">Carnegiea gigantea</name>
    <dbReference type="NCBI Taxonomy" id="171969"/>
    <lineage>
        <taxon>Eukaryota</taxon>
        <taxon>Viridiplantae</taxon>
        <taxon>Streptophyta</taxon>
        <taxon>Embryophyta</taxon>
        <taxon>Tracheophyta</taxon>
        <taxon>Spermatophyta</taxon>
        <taxon>Magnoliopsida</taxon>
        <taxon>eudicotyledons</taxon>
        <taxon>Gunneridae</taxon>
        <taxon>Pentapetalae</taxon>
        <taxon>Caryophyllales</taxon>
        <taxon>Cactineae</taxon>
        <taxon>Cactaceae</taxon>
        <taxon>Cactoideae</taxon>
        <taxon>Echinocereeae</taxon>
        <taxon>Carnegiea</taxon>
    </lineage>
</organism>
<evidence type="ECO:0000313" key="1">
    <source>
        <dbReference type="EMBL" id="KAJ8421905.1"/>
    </source>
</evidence>
<dbReference type="PANTHER" id="PTHR33240:SF17">
    <property type="entry name" value="EUKARYOTIC PEPTIDE CHAIN RELEASE FACTOR GTP-BINDING SUBUNIT-LIKE"/>
    <property type="match status" value="1"/>
</dbReference>
<evidence type="ECO:0000313" key="2">
    <source>
        <dbReference type="Proteomes" id="UP001153076"/>
    </source>
</evidence>
<protein>
    <submittedName>
        <fullName evidence="1">Uncharacterized protein</fullName>
    </submittedName>
</protein>
<dbReference type="OrthoDB" id="2919534at2759"/>
<dbReference type="Proteomes" id="UP001153076">
    <property type="component" value="Unassembled WGS sequence"/>
</dbReference>
<comment type="caution">
    <text evidence="1">The sequence shown here is derived from an EMBL/GenBank/DDBJ whole genome shotgun (WGS) entry which is preliminary data.</text>
</comment>
<reference evidence="1" key="1">
    <citation type="submission" date="2022-04" db="EMBL/GenBank/DDBJ databases">
        <title>Carnegiea gigantea Genome sequencing and assembly v2.</title>
        <authorList>
            <person name="Copetti D."/>
            <person name="Sanderson M.J."/>
            <person name="Burquez A."/>
            <person name="Wojciechowski M.F."/>
        </authorList>
    </citation>
    <scope>NUCLEOTIDE SEQUENCE</scope>
    <source>
        <strain evidence="1">SGP5-SGP5p</strain>
        <tissue evidence="1">Aerial part</tissue>
    </source>
</reference>